<protein>
    <submittedName>
        <fullName evidence="2">Adenylyl cyclase-associated protein</fullName>
    </submittedName>
</protein>
<dbReference type="Proteomes" id="UP001150062">
    <property type="component" value="Unassembled WGS sequence"/>
</dbReference>
<dbReference type="Pfam" id="PF21938">
    <property type="entry name" value="CAP_N"/>
    <property type="match status" value="1"/>
</dbReference>
<accession>A0ABQ8Y2W4</accession>
<dbReference type="SUPFAM" id="SSF101278">
    <property type="entry name" value="N-terminal domain of adenylylcyclase associated protein, CAP"/>
    <property type="match status" value="1"/>
</dbReference>
<dbReference type="InterPro" id="IPR018106">
    <property type="entry name" value="CAP_CS_N"/>
</dbReference>
<name>A0ABQ8Y2W4_9EUKA</name>
<dbReference type="PANTHER" id="PTHR10652">
    <property type="entry name" value="ADENYLYL CYCLASE-ASSOCIATED PROTEIN"/>
    <property type="match status" value="1"/>
</dbReference>
<evidence type="ECO:0000313" key="3">
    <source>
        <dbReference type="Proteomes" id="UP001150062"/>
    </source>
</evidence>
<dbReference type="PROSITE" id="PS01088">
    <property type="entry name" value="CAP_1"/>
    <property type="match status" value="1"/>
</dbReference>
<reference evidence="2" key="1">
    <citation type="submission" date="2022-08" db="EMBL/GenBank/DDBJ databases">
        <title>Novel sulfate-reducing endosymbionts in the free-living metamonad Anaeramoeba.</title>
        <authorList>
            <person name="Jerlstrom-Hultqvist J."/>
            <person name="Cepicka I."/>
            <person name="Gallot-Lavallee L."/>
            <person name="Salas-Leiva D."/>
            <person name="Curtis B.A."/>
            <person name="Zahonova K."/>
            <person name="Pipaliya S."/>
            <person name="Dacks J."/>
            <person name="Roger A.J."/>
        </authorList>
    </citation>
    <scope>NUCLEOTIDE SEQUENCE</scope>
    <source>
        <strain evidence="2">Schooner1</strain>
    </source>
</reference>
<dbReference type="EMBL" id="JAOAOG010000229">
    <property type="protein sequence ID" value="KAJ6239183.1"/>
    <property type="molecule type" value="Genomic_DNA"/>
</dbReference>
<dbReference type="InterPro" id="IPR036222">
    <property type="entry name" value="CAP_N_sf"/>
</dbReference>
<dbReference type="InterPro" id="IPR001837">
    <property type="entry name" value="Adenylate_cyclase-assoc_CAP"/>
</dbReference>
<proteinExistence type="predicted"/>
<organism evidence="2 3">
    <name type="scientific">Anaeramoeba flamelloides</name>
    <dbReference type="NCBI Taxonomy" id="1746091"/>
    <lineage>
        <taxon>Eukaryota</taxon>
        <taxon>Metamonada</taxon>
        <taxon>Anaeramoebidae</taxon>
        <taxon>Anaeramoeba</taxon>
    </lineage>
</organism>
<dbReference type="PANTHER" id="PTHR10652:SF0">
    <property type="entry name" value="ADENYLYL CYCLASE-ASSOCIATED PROTEIN"/>
    <property type="match status" value="1"/>
</dbReference>
<gene>
    <name evidence="2" type="ORF">M0813_25395</name>
</gene>
<dbReference type="Gene3D" id="1.25.40.330">
    <property type="entry name" value="Adenylate cyclase-associated CAP, N-terminal domain"/>
    <property type="match status" value="1"/>
</dbReference>
<evidence type="ECO:0000259" key="1">
    <source>
        <dbReference type="Pfam" id="PF21938"/>
    </source>
</evidence>
<comment type="caution">
    <text evidence="2">The sequence shown here is derived from an EMBL/GenBank/DDBJ whole genome shotgun (WGS) entry which is preliminary data.</text>
</comment>
<feature type="domain" description="CAP N-terminal" evidence="1">
    <location>
        <begin position="67"/>
        <end position="218"/>
    </location>
</feature>
<evidence type="ECO:0000313" key="2">
    <source>
        <dbReference type="EMBL" id="KAJ6239183.1"/>
    </source>
</evidence>
<sequence>MEKIEQLINRLEIVTSRLEKHVETQKQTVEVHSITQRPIQKKHEIPKIKKPKVYQDNIEFQKFAKLFHKLVFKTMGIEGPVQRGVLILKETFLELSSLITRAKSRKRPTTIEQWEKFLELLHDNINIINKLADEFWFREIGLPLKIMKLTINTTLWCQMESGVTEFIDESIKNIKIVLLEYKEKFELNEKEHTILANMLSDYLDQYFDLIKKYYSNGLIWDQEKN</sequence>
<dbReference type="InterPro" id="IPR053950">
    <property type="entry name" value="CAP_N"/>
</dbReference>
<keyword evidence="3" id="KW-1185">Reference proteome</keyword>